<proteinExistence type="predicted"/>
<dbReference type="Pfam" id="PF03460">
    <property type="entry name" value="NIR_SIR_ferr"/>
    <property type="match status" value="1"/>
</dbReference>
<dbReference type="GO" id="GO:0051539">
    <property type="term" value="F:4 iron, 4 sulfur cluster binding"/>
    <property type="evidence" value="ECO:0007669"/>
    <property type="project" value="UniProtKB-KW"/>
</dbReference>
<organism evidence="8 9">
    <name type="scientific">Kushneria avicenniae</name>
    <dbReference type="NCBI Taxonomy" id="402385"/>
    <lineage>
        <taxon>Bacteria</taxon>
        <taxon>Pseudomonadati</taxon>
        <taxon>Pseudomonadota</taxon>
        <taxon>Gammaproteobacteria</taxon>
        <taxon>Oceanospirillales</taxon>
        <taxon>Halomonadaceae</taxon>
        <taxon>Kushneria</taxon>
    </lineage>
</organism>
<dbReference type="SUPFAM" id="SSF55124">
    <property type="entry name" value="Nitrite/Sulfite reductase N-terminal domain-like"/>
    <property type="match status" value="1"/>
</dbReference>
<evidence type="ECO:0000256" key="6">
    <source>
        <dbReference type="ARBA" id="ARBA00023014"/>
    </source>
</evidence>
<dbReference type="InterPro" id="IPR036136">
    <property type="entry name" value="Nit/Sulf_reduc_fer-like_dom_sf"/>
</dbReference>
<evidence type="ECO:0000313" key="9">
    <source>
        <dbReference type="Proteomes" id="UP000199046"/>
    </source>
</evidence>
<keyword evidence="4" id="KW-0560">Oxidoreductase</keyword>
<dbReference type="InterPro" id="IPR005117">
    <property type="entry name" value="NiRdtase/SiRdtase_haem-b_fer"/>
</dbReference>
<dbReference type="AlphaFoldDB" id="A0A1I1LMV7"/>
<keyword evidence="3" id="KW-0479">Metal-binding</keyword>
<dbReference type="EMBL" id="FOLY01000005">
    <property type="protein sequence ID" value="SFC74547.1"/>
    <property type="molecule type" value="Genomic_DNA"/>
</dbReference>
<dbReference type="SUPFAM" id="SSF56014">
    <property type="entry name" value="Nitrite and sulphite reductase 4Fe-4S domain-like"/>
    <property type="match status" value="1"/>
</dbReference>
<reference evidence="9" key="1">
    <citation type="submission" date="2016-10" db="EMBL/GenBank/DDBJ databases">
        <authorList>
            <person name="Varghese N."/>
            <person name="Submissions S."/>
        </authorList>
    </citation>
    <scope>NUCLEOTIDE SEQUENCE [LARGE SCALE GENOMIC DNA]</scope>
    <source>
        <strain evidence="9">DSM 23439</strain>
    </source>
</reference>
<evidence type="ECO:0000256" key="4">
    <source>
        <dbReference type="ARBA" id="ARBA00023002"/>
    </source>
</evidence>
<feature type="domain" description="Nitrite/Sulfite reductase ferredoxin-like" evidence="7">
    <location>
        <begin position="29"/>
        <end position="90"/>
    </location>
</feature>
<evidence type="ECO:0000256" key="1">
    <source>
        <dbReference type="ARBA" id="ARBA00022485"/>
    </source>
</evidence>
<accession>A0A1I1LMV7</accession>
<evidence type="ECO:0000256" key="2">
    <source>
        <dbReference type="ARBA" id="ARBA00022617"/>
    </source>
</evidence>
<keyword evidence="2" id="KW-0349">Heme</keyword>
<name>A0A1I1LMV7_9GAMM</name>
<dbReference type="GO" id="GO:0016491">
    <property type="term" value="F:oxidoreductase activity"/>
    <property type="evidence" value="ECO:0007669"/>
    <property type="project" value="UniProtKB-KW"/>
</dbReference>
<keyword evidence="6" id="KW-0411">Iron-sulfur</keyword>
<dbReference type="GO" id="GO:0046872">
    <property type="term" value="F:metal ion binding"/>
    <property type="evidence" value="ECO:0007669"/>
    <property type="project" value="UniProtKB-KW"/>
</dbReference>
<dbReference type="PANTHER" id="PTHR32439:SF9">
    <property type="entry name" value="BLR3264 PROTEIN"/>
    <property type="match status" value="1"/>
</dbReference>
<evidence type="ECO:0000256" key="3">
    <source>
        <dbReference type="ARBA" id="ARBA00022723"/>
    </source>
</evidence>
<dbReference type="InterPro" id="IPR045854">
    <property type="entry name" value="NO2/SO3_Rdtase_4Fe4S_sf"/>
</dbReference>
<dbReference type="Gene3D" id="3.30.413.10">
    <property type="entry name" value="Sulfite Reductase Hemoprotein, domain 1"/>
    <property type="match status" value="1"/>
</dbReference>
<gene>
    <name evidence="8" type="ORF">SAMN05421848_2589</name>
</gene>
<evidence type="ECO:0000313" key="8">
    <source>
        <dbReference type="EMBL" id="SFC74547.1"/>
    </source>
</evidence>
<keyword evidence="5" id="KW-0408">Iron</keyword>
<dbReference type="InterPro" id="IPR051329">
    <property type="entry name" value="NIR_SIR_4Fe-4S"/>
</dbReference>
<evidence type="ECO:0000256" key="5">
    <source>
        <dbReference type="ARBA" id="ARBA00023004"/>
    </source>
</evidence>
<evidence type="ECO:0000259" key="7">
    <source>
        <dbReference type="Pfam" id="PF03460"/>
    </source>
</evidence>
<sequence>MLPEPHDFHQMQGPGWQTARGACPSLATPMETGDGWLARLPPLVAPLESEEVITLCEAAERFGNGLIEVTRRGNLQLRGLAEGAHRGLADYLTRRLSQYWLDSGAPAVSLDPLMDVDEAIDAPTRALARRLRGQILTGAPAALAPKCAVVIDAGGWAGLAGLSGDVHLRLDGARGGWIGVAGDQGSATWLGWMVASKLASAVLGLLSEMEMLGPAARGRDLLSRVSVYALCDLLGCRPGAPPLRSGLTQGPDVAARRQRDVLDIVWPFGQMPALALLRFTREAQRRGALGFAAAPGRHWRLVCREHADIDAIAGAAREAGMIVSDDDARLTLVACTGAPGCASAFMATHDAGRALSRRWASLFDASVSVHLSGCAKGCASLDVCTFTLVGLEPGVGLVFQGNPRGAARLIAGDAAALTAAFEHLAVMLSRQGEVLPLDNAALDRVGEERVVALLRAGSGVDTDA</sequence>
<dbReference type="PANTHER" id="PTHR32439">
    <property type="entry name" value="FERREDOXIN--NITRITE REDUCTASE, CHLOROPLASTIC"/>
    <property type="match status" value="1"/>
</dbReference>
<dbReference type="OrthoDB" id="7459360at2"/>
<dbReference type="Proteomes" id="UP000199046">
    <property type="component" value="Unassembled WGS sequence"/>
</dbReference>
<keyword evidence="1" id="KW-0004">4Fe-4S</keyword>
<dbReference type="STRING" id="402385.SAMN05421848_2589"/>
<dbReference type="RefSeq" id="WP_090134707.1">
    <property type="nucleotide sequence ID" value="NZ_FOLY01000005.1"/>
</dbReference>
<keyword evidence="9" id="KW-1185">Reference proteome</keyword>
<protein>
    <submittedName>
        <fullName evidence="8">Precorrin-3B synthase</fullName>
    </submittedName>
</protein>